<keyword evidence="2" id="KW-0489">Methyltransferase</keyword>
<organism evidence="2 3">
    <name type="scientific">Fibrisoma limi BUZ 3</name>
    <dbReference type="NCBI Taxonomy" id="1185876"/>
    <lineage>
        <taxon>Bacteria</taxon>
        <taxon>Pseudomonadati</taxon>
        <taxon>Bacteroidota</taxon>
        <taxon>Cytophagia</taxon>
        <taxon>Cytophagales</taxon>
        <taxon>Spirosomataceae</taxon>
        <taxon>Fibrisoma</taxon>
    </lineage>
</organism>
<proteinExistence type="predicted"/>
<comment type="caution">
    <text evidence="2">The sequence shown here is derived from an EMBL/GenBank/DDBJ whole genome shotgun (WGS) entry which is preliminary data.</text>
</comment>
<sequence length="265" mass="30260">MAVAGISRYLRLWRHIANPTEYVFRRGDRRKRNLVFTTRPLPVHFQVPDSLYQVFKEIFMADVYEIDTLVRDLPIKPVVIDVGANAGFFDIQLLSKIGEATIYAYEPMPANVRTFRQTLEQNAALQQNVRLFQMAVTGKPLDKLDLYAEAEENNQVVASAFAGFNGNNTQKITVPCITLTDIIRSNGLESVDLLKLDCEGSEYDIIYNTDPALVRRVQKMVVEVHDLDKDQNNITTFDTYVRSLGYDTTYTPINSFCYALEAVRR</sequence>
<dbReference type="RefSeq" id="WP_009285788.1">
    <property type="nucleotide sequence ID" value="NZ_CAIT01000010.1"/>
</dbReference>
<dbReference type="InterPro" id="IPR052514">
    <property type="entry name" value="SAM-dependent_MTase"/>
</dbReference>
<dbReference type="InterPro" id="IPR029063">
    <property type="entry name" value="SAM-dependent_MTases_sf"/>
</dbReference>
<keyword evidence="2" id="KW-0808">Transferase</keyword>
<dbReference type="PANTHER" id="PTHR34203">
    <property type="entry name" value="METHYLTRANSFERASE, FKBM FAMILY PROTEIN"/>
    <property type="match status" value="1"/>
</dbReference>
<dbReference type="SUPFAM" id="SSF53335">
    <property type="entry name" value="S-adenosyl-L-methionine-dependent methyltransferases"/>
    <property type="match status" value="1"/>
</dbReference>
<name>I2GTJ8_9BACT</name>
<evidence type="ECO:0000313" key="2">
    <source>
        <dbReference type="EMBL" id="CCH57227.1"/>
    </source>
</evidence>
<dbReference type="AlphaFoldDB" id="I2GTJ8"/>
<evidence type="ECO:0000313" key="3">
    <source>
        <dbReference type="Proteomes" id="UP000009309"/>
    </source>
</evidence>
<dbReference type="NCBIfam" id="TIGR01444">
    <property type="entry name" value="fkbM_fam"/>
    <property type="match status" value="1"/>
</dbReference>
<dbReference type="GO" id="GO:0008168">
    <property type="term" value="F:methyltransferase activity"/>
    <property type="evidence" value="ECO:0007669"/>
    <property type="project" value="UniProtKB-KW"/>
</dbReference>
<dbReference type="EMBL" id="CAIT01000010">
    <property type="protein sequence ID" value="CCH57227.1"/>
    <property type="molecule type" value="Genomic_DNA"/>
</dbReference>
<dbReference type="InterPro" id="IPR006342">
    <property type="entry name" value="FkbM_mtfrase"/>
</dbReference>
<keyword evidence="3" id="KW-1185">Reference proteome</keyword>
<dbReference type="STRING" id="1185876.BN8_06634"/>
<dbReference type="Gene3D" id="3.40.50.150">
    <property type="entry name" value="Vaccinia Virus protein VP39"/>
    <property type="match status" value="1"/>
</dbReference>
<protein>
    <submittedName>
        <fullName evidence="2">Methyltransferase FkbM family</fullName>
    </submittedName>
</protein>
<dbReference type="eggNOG" id="COG4123">
    <property type="taxonomic scope" value="Bacteria"/>
</dbReference>
<evidence type="ECO:0000259" key="1">
    <source>
        <dbReference type="Pfam" id="PF05050"/>
    </source>
</evidence>
<dbReference type="Proteomes" id="UP000009309">
    <property type="component" value="Unassembled WGS sequence"/>
</dbReference>
<feature type="domain" description="Methyltransferase FkbM" evidence="1">
    <location>
        <begin position="81"/>
        <end position="246"/>
    </location>
</feature>
<dbReference type="GO" id="GO:0032259">
    <property type="term" value="P:methylation"/>
    <property type="evidence" value="ECO:0007669"/>
    <property type="project" value="UniProtKB-KW"/>
</dbReference>
<accession>I2GTJ8</accession>
<dbReference type="OrthoDB" id="9785375at2"/>
<dbReference type="Pfam" id="PF05050">
    <property type="entry name" value="Methyltransf_21"/>
    <property type="match status" value="1"/>
</dbReference>
<reference evidence="2 3" key="1">
    <citation type="journal article" date="2012" name="J. Bacteriol.">
        <title>Genome Sequence of the Filamentous Bacterium Fibrisoma limi BUZ 3T.</title>
        <authorList>
            <person name="Filippini M."/>
            <person name="Qi W."/>
            <person name="Jaenicke S."/>
            <person name="Goesmann A."/>
            <person name="Smits T.H."/>
            <person name="Bagheri H.C."/>
        </authorList>
    </citation>
    <scope>NUCLEOTIDE SEQUENCE [LARGE SCALE GENOMIC DNA]</scope>
    <source>
        <strain evidence="3">BUZ 3T</strain>
    </source>
</reference>
<gene>
    <name evidence="2" type="primary">smtA</name>
    <name evidence="2" type="ORF">BN8_06634</name>
</gene>
<dbReference type="PANTHER" id="PTHR34203:SF15">
    <property type="entry name" value="SLL1173 PROTEIN"/>
    <property type="match status" value="1"/>
</dbReference>